<gene>
    <name evidence="2" type="ORF">LF1_18020</name>
</gene>
<evidence type="ECO:0000313" key="3">
    <source>
        <dbReference type="Proteomes" id="UP000322699"/>
    </source>
</evidence>
<keyword evidence="3" id="KW-1185">Reference proteome</keyword>
<sequence>MRIDVGRNKPLRRSSGNPTPYHANAGTAPKRLVPAYRGYTVSIARQATTLHRYDKQPRKRAPLFVVNFFVYILPTSRSSSKVISTTVRQKNCRQKEVASRFLVRCSTLSSAEKMTFGLESPQRTLAHASGRWGIFCGPAVTRSTRYGLHLSHRLGTSGKLVSPFAAMRES</sequence>
<dbReference type="EMBL" id="VRLW01000001">
    <property type="protein sequence ID" value="KAA1259272.1"/>
    <property type="molecule type" value="Genomic_DNA"/>
</dbReference>
<name>A0A5B1CGG3_9BACT</name>
<organism evidence="2 3">
    <name type="scientific">Rubripirellula obstinata</name>
    <dbReference type="NCBI Taxonomy" id="406547"/>
    <lineage>
        <taxon>Bacteria</taxon>
        <taxon>Pseudomonadati</taxon>
        <taxon>Planctomycetota</taxon>
        <taxon>Planctomycetia</taxon>
        <taxon>Pirellulales</taxon>
        <taxon>Pirellulaceae</taxon>
        <taxon>Rubripirellula</taxon>
    </lineage>
</organism>
<feature type="region of interest" description="Disordered" evidence="1">
    <location>
        <begin position="1"/>
        <end position="27"/>
    </location>
</feature>
<proteinExistence type="predicted"/>
<accession>A0A5B1CGG3</accession>
<protein>
    <submittedName>
        <fullName evidence="2">Uncharacterized protein</fullName>
    </submittedName>
</protein>
<evidence type="ECO:0000313" key="2">
    <source>
        <dbReference type="EMBL" id="KAA1259272.1"/>
    </source>
</evidence>
<reference evidence="2 3" key="1">
    <citation type="submission" date="2019-08" db="EMBL/GenBank/DDBJ databases">
        <title>Deep-cultivation of Planctomycetes and their phenomic and genomic characterization uncovers novel biology.</title>
        <authorList>
            <person name="Wiegand S."/>
            <person name="Jogler M."/>
            <person name="Boedeker C."/>
            <person name="Pinto D."/>
            <person name="Vollmers J."/>
            <person name="Rivas-Marin E."/>
            <person name="Kohn T."/>
            <person name="Peeters S.H."/>
            <person name="Heuer A."/>
            <person name="Rast P."/>
            <person name="Oberbeckmann S."/>
            <person name="Bunk B."/>
            <person name="Jeske O."/>
            <person name="Meyerdierks A."/>
            <person name="Storesund J.E."/>
            <person name="Kallscheuer N."/>
            <person name="Luecker S."/>
            <person name="Lage O.M."/>
            <person name="Pohl T."/>
            <person name="Merkel B.J."/>
            <person name="Hornburger P."/>
            <person name="Mueller R.-W."/>
            <person name="Bruemmer F."/>
            <person name="Labrenz M."/>
            <person name="Spormann A.M."/>
            <person name="Op Den Camp H."/>
            <person name="Overmann J."/>
            <person name="Amann R."/>
            <person name="Jetten M.S.M."/>
            <person name="Mascher T."/>
            <person name="Medema M.H."/>
            <person name="Devos D.P."/>
            <person name="Kaster A.-K."/>
            <person name="Ovreas L."/>
            <person name="Rohde M."/>
            <person name="Galperin M.Y."/>
            <person name="Jogler C."/>
        </authorList>
    </citation>
    <scope>NUCLEOTIDE SEQUENCE [LARGE SCALE GENOMIC DNA]</scope>
    <source>
        <strain evidence="2 3">LF1</strain>
    </source>
</reference>
<evidence type="ECO:0000256" key="1">
    <source>
        <dbReference type="SAM" id="MobiDB-lite"/>
    </source>
</evidence>
<comment type="caution">
    <text evidence="2">The sequence shown here is derived from an EMBL/GenBank/DDBJ whole genome shotgun (WGS) entry which is preliminary data.</text>
</comment>
<dbReference type="Proteomes" id="UP000322699">
    <property type="component" value="Unassembled WGS sequence"/>
</dbReference>
<dbReference type="AlphaFoldDB" id="A0A5B1CGG3"/>